<dbReference type="Gene3D" id="3.40.605.10">
    <property type="entry name" value="Aldehyde Dehydrogenase, Chain A, domain 1"/>
    <property type="match status" value="2"/>
</dbReference>
<keyword evidence="2 5" id="KW-0560">Oxidoreductase</keyword>
<dbReference type="InterPro" id="IPR029510">
    <property type="entry name" value="Ald_DH_CS_GLU"/>
</dbReference>
<organism evidence="7 8">
    <name type="scientific">Linnemannia gamsii</name>
    <dbReference type="NCBI Taxonomy" id="64522"/>
    <lineage>
        <taxon>Eukaryota</taxon>
        <taxon>Fungi</taxon>
        <taxon>Fungi incertae sedis</taxon>
        <taxon>Mucoromycota</taxon>
        <taxon>Mortierellomycotina</taxon>
        <taxon>Mortierellomycetes</taxon>
        <taxon>Mortierellales</taxon>
        <taxon>Mortierellaceae</taxon>
        <taxon>Linnemannia</taxon>
    </lineage>
</organism>
<evidence type="ECO:0000256" key="5">
    <source>
        <dbReference type="RuleBase" id="RU003345"/>
    </source>
</evidence>
<comment type="caution">
    <text evidence="7">The sequence shown here is derived from an EMBL/GenBank/DDBJ whole genome shotgun (WGS) entry which is preliminary data.</text>
</comment>
<dbReference type="FunFam" id="3.40.605.10:FF:000026">
    <property type="entry name" value="Aldehyde dehydrogenase, putative"/>
    <property type="match status" value="1"/>
</dbReference>
<dbReference type="InterPro" id="IPR016163">
    <property type="entry name" value="Ald_DH_C"/>
</dbReference>
<name>A0A9P6QWG8_9FUNG</name>
<protein>
    <submittedName>
        <fullName evidence="7">Aldehyde dehydrogenase 8 member A1</fullName>
    </submittedName>
</protein>
<dbReference type="Proteomes" id="UP000823405">
    <property type="component" value="Unassembled WGS sequence"/>
</dbReference>
<dbReference type="PROSITE" id="PS00070">
    <property type="entry name" value="ALDEHYDE_DEHYDR_CYS"/>
    <property type="match status" value="1"/>
</dbReference>
<reference evidence="7" key="1">
    <citation type="journal article" date="2020" name="Fungal Divers.">
        <title>Resolving the Mortierellaceae phylogeny through synthesis of multi-gene phylogenetics and phylogenomics.</title>
        <authorList>
            <person name="Vandepol N."/>
            <person name="Liber J."/>
            <person name="Desiro A."/>
            <person name="Na H."/>
            <person name="Kennedy M."/>
            <person name="Barry K."/>
            <person name="Grigoriev I.V."/>
            <person name="Miller A.N."/>
            <person name="O'Donnell K."/>
            <person name="Stajich J.E."/>
            <person name="Bonito G."/>
        </authorList>
    </citation>
    <scope>NUCLEOTIDE SEQUENCE</scope>
    <source>
        <strain evidence="7">NVP60</strain>
    </source>
</reference>
<dbReference type="CDD" id="cd07093">
    <property type="entry name" value="ALDH_F8_HMSADH"/>
    <property type="match status" value="1"/>
</dbReference>
<dbReference type="InterPro" id="IPR016160">
    <property type="entry name" value="Ald_DH_CS_CYS"/>
</dbReference>
<accession>A0A9P6QWG8</accession>
<gene>
    <name evidence="7" type="primary">ALDH8A1</name>
    <name evidence="7" type="ORF">BGZ97_001334</name>
</gene>
<evidence type="ECO:0000256" key="4">
    <source>
        <dbReference type="PROSITE-ProRule" id="PRU10007"/>
    </source>
</evidence>
<evidence type="ECO:0000256" key="1">
    <source>
        <dbReference type="ARBA" id="ARBA00009986"/>
    </source>
</evidence>
<dbReference type="Gene3D" id="3.40.309.10">
    <property type="entry name" value="Aldehyde Dehydrogenase, Chain A, domain 2"/>
    <property type="match status" value="1"/>
</dbReference>
<dbReference type="AlphaFoldDB" id="A0A9P6QWG8"/>
<evidence type="ECO:0000259" key="6">
    <source>
        <dbReference type="Pfam" id="PF00171"/>
    </source>
</evidence>
<dbReference type="PANTHER" id="PTHR43720:SF2">
    <property type="entry name" value="2-AMINOMUCONIC SEMIALDEHYDE DEHYDROGENASE"/>
    <property type="match status" value="1"/>
</dbReference>
<evidence type="ECO:0000256" key="3">
    <source>
        <dbReference type="ARBA" id="ARBA00023027"/>
    </source>
</evidence>
<evidence type="ECO:0000313" key="7">
    <source>
        <dbReference type="EMBL" id="KAG0304818.1"/>
    </source>
</evidence>
<dbReference type="Pfam" id="PF00171">
    <property type="entry name" value="Aldedh"/>
    <property type="match status" value="1"/>
</dbReference>
<proteinExistence type="inferred from homology"/>
<dbReference type="OrthoDB" id="310895at2759"/>
<dbReference type="PROSITE" id="PS00687">
    <property type="entry name" value="ALDEHYDE_DEHYDR_GLU"/>
    <property type="match status" value="1"/>
</dbReference>
<feature type="active site" evidence="4">
    <location>
        <position position="218"/>
    </location>
</feature>
<dbReference type="EMBL" id="JAAAIN010001271">
    <property type="protein sequence ID" value="KAG0304818.1"/>
    <property type="molecule type" value="Genomic_DNA"/>
</dbReference>
<dbReference type="InterPro" id="IPR016161">
    <property type="entry name" value="Ald_DH/histidinol_DH"/>
</dbReference>
<dbReference type="SUPFAM" id="SSF53720">
    <property type="entry name" value="ALDH-like"/>
    <property type="match status" value="1"/>
</dbReference>
<evidence type="ECO:0000313" key="8">
    <source>
        <dbReference type="Proteomes" id="UP000823405"/>
    </source>
</evidence>
<dbReference type="InterPro" id="IPR016162">
    <property type="entry name" value="Ald_DH_N"/>
</dbReference>
<keyword evidence="3" id="KW-0520">NAD</keyword>
<keyword evidence="8" id="KW-1185">Reference proteome</keyword>
<dbReference type="PANTHER" id="PTHR43720">
    <property type="entry name" value="2-AMINOMUCONIC SEMIALDEHYDE DEHYDROGENASE"/>
    <property type="match status" value="1"/>
</dbReference>
<dbReference type="InterPro" id="IPR015590">
    <property type="entry name" value="Aldehyde_DH_dom"/>
</dbReference>
<sequence>MSLATIDNFINNEFVKPTEGAYFDTFNPAHGVPHAQIPDSTKPDVDLAYRAASAAFPSWSKTSKAERARILYKIADLIDARQDEFARAESKDQGKPISLAKTVDIPRAAYNFRFFAGRILHSVEEAAELDGVGFNYTQRMPIGPSEFTSLTAYLLCSVLKEAGLPAGVVNMVFGTGMKAGQALVEHPRIPLISFTGGTVTGAKIIANSAPHFKKLSLELGGKNANIVFADCDFEKALTTSLRSSFANQGEICLCGSRIFVERPIYEKFLRGLVDGAKKLKVGDPSAPDTNLGALVSKEHWEKVRSYIDLGVKEGGKIECGGEKPASLQGEFQNGYFLEPTIISGLTPSCRVMREEIFGPVVTIYAFDTEEEVVQIANDSEYGLSCSVWTENGRRARRVAGEIQAGTVWVNTWMARDLRMPFGGMKKSGLGREGGEHSLDFYTELKTICLAD</sequence>
<dbReference type="GO" id="GO:0004030">
    <property type="term" value="F:aldehyde dehydrogenase [NAD(P)+] activity"/>
    <property type="evidence" value="ECO:0007669"/>
    <property type="project" value="UniProtKB-ARBA"/>
</dbReference>
<evidence type="ECO:0000256" key="2">
    <source>
        <dbReference type="ARBA" id="ARBA00023002"/>
    </source>
</evidence>
<comment type="similarity">
    <text evidence="1 5">Belongs to the aldehyde dehydrogenase family.</text>
</comment>
<feature type="domain" description="Aldehyde dehydrogenase" evidence="6">
    <location>
        <begin position="144"/>
        <end position="447"/>
    </location>
</feature>
<dbReference type="FunFam" id="3.40.309.10:FF:000012">
    <property type="entry name" value="Betaine aldehyde dehydrogenase"/>
    <property type="match status" value="1"/>
</dbReference>